<dbReference type="Pfam" id="PF08666">
    <property type="entry name" value="SAF"/>
    <property type="match status" value="1"/>
</dbReference>
<dbReference type="RefSeq" id="WP_272445973.1">
    <property type="nucleotide sequence ID" value="NZ_JAMQKC010000005.1"/>
</dbReference>
<proteinExistence type="predicted"/>
<dbReference type="Gene3D" id="3.90.1210.10">
    <property type="entry name" value="Antifreeze-like/N-acetylneuraminic acid synthase C-terminal domain"/>
    <property type="match status" value="1"/>
</dbReference>
<protein>
    <submittedName>
        <fullName evidence="2">Flp pilus assembly protein CpaB</fullName>
    </submittedName>
</protein>
<comment type="caution">
    <text evidence="2">The sequence shown here is derived from an EMBL/GenBank/DDBJ whole genome shotgun (WGS) entry which is preliminary data.</text>
</comment>
<evidence type="ECO:0000313" key="2">
    <source>
        <dbReference type="EMBL" id="MDC3416942.1"/>
    </source>
</evidence>
<dbReference type="InterPro" id="IPR031571">
    <property type="entry name" value="RcpC_dom"/>
</dbReference>
<reference evidence="2" key="1">
    <citation type="submission" date="2022-06" db="EMBL/GenBank/DDBJ databases">
        <title>Aquibacillus sp. a new bacterium isolated from soil saline samples.</title>
        <authorList>
            <person name="Galisteo C."/>
            <person name="De La Haba R."/>
            <person name="Sanchez-Porro C."/>
            <person name="Ventosa A."/>
        </authorList>
    </citation>
    <scope>NUCLEOTIDE SEQUENCE</scope>
    <source>
        <strain evidence="2">3ASR75-54</strain>
    </source>
</reference>
<dbReference type="Proteomes" id="UP001145069">
    <property type="component" value="Unassembled WGS sequence"/>
</dbReference>
<dbReference type="InterPro" id="IPR017592">
    <property type="entry name" value="Pilus_assmbl_Flp-typ_CpaB"/>
</dbReference>
<keyword evidence="3" id="KW-1185">Reference proteome</keyword>
<dbReference type="EMBL" id="JAMQKC010000005">
    <property type="protein sequence ID" value="MDC3416942.1"/>
    <property type="molecule type" value="Genomic_DNA"/>
</dbReference>
<evidence type="ECO:0000259" key="1">
    <source>
        <dbReference type="SMART" id="SM00858"/>
    </source>
</evidence>
<evidence type="ECO:0000313" key="3">
    <source>
        <dbReference type="Proteomes" id="UP001145069"/>
    </source>
</evidence>
<name>A0A9X3WBZ6_9BACI</name>
<dbReference type="NCBIfam" id="TIGR03177">
    <property type="entry name" value="pilus_cpaB"/>
    <property type="match status" value="1"/>
</dbReference>
<dbReference type="CDD" id="cd11614">
    <property type="entry name" value="SAF_CpaB_FlgA_like"/>
    <property type="match status" value="1"/>
</dbReference>
<dbReference type="AlphaFoldDB" id="A0A9X3WBZ6"/>
<dbReference type="InterPro" id="IPR013974">
    <property type="entry name" value="SAF"/>
</dbReference>
<dbReference type="SMART" id="SM00858">
    <property type="entry name" value="SAF"/>
    <property type="match status" value="1"/>
</dbReference>
<feature type="domain" description="SAF" evidence="1">
    <location>
        <begin position="39"/>
        <end position="101"/>
    </location>
</feature>
<gene>
    <name evidence="2" type="primary">cpaB</name>
    <name evidence="2" type="ORF">NC799_08405</name>
</gene>
<sequence>MRSKVVFLLSLVMATITTFLLINYMQQTDVKGQTGPVMADVIVAKDVISENQRITREMVEVKKMVKEDIHPKTVTSLEEIDGKFATTKIDQGEVILAHRLKAEEEEAQVVSRKIKEGYRAVSIGVNIVQSVTNLIEPEDTVDVLFTETLKDESIKTKQILTNVRVLAVGRKITTPQPDDTYVEYSSVTLELIPDDARKLVEASEKGTIHLTLNSSLIP</sequence>
<dbReference type="Pfam" id="PF16976">
    <property type="entry name" value="RcpC"/>
    <property type="match status" value="1"/>
</dbReference>
<accession>A0A9X3WBZ6</accession>
<organism evidence="2 3">
    <name type="scientific">Aquibacillus salsiterrae</name>
    <dbReference type="NCBI Taxonomy" id="2950439"/>
    <lineage>
        <taxon>Bacteria</taxon>
        <taxon>Bacillati</taxon>
        <taxon>Bacillota</taxon>
        <taxon>Bacilli</taxon>
        <taxon>Bacillales</taxon>
        <taxon>Bacillaceae</taxon>
        <taxon>Aquibacillus</taxon>
    </lineage>
</organism>